<dbReference type="PANTHER" id="PTHR42844:SF1">
    <property type="entry name" value="DIHYDRONEOPTERIN ALDOLASE 1-RELATED"/>
    <property type="match status" value="1"/>
</dbReference>
<dbReference type="Pfam" id="PF02152">
    <property type="entry name" value="FolB"/>
    <property type="match status" value="1"/>
</dbReference>
<dbReference type="NCBIfam" id="TIGR00525">
    <property type="entry name" value="folB"/>
    <property type="match status" value="1"/>
</dbReference>
<evidence type="ECO:0000256" key="5">
    <source>
        <dbReference type="ARBA" id="ARBA00023239"/>
    </source>
</evidence>
<evidence type="ECO:0000256" key="1">
    <source>
        <dbReference type="ARBA" id="ARBA00001353"/>
    </source>
</evidence>
<comment type="similarity">
    <text evidence="3 6">Belongs to the DHNA family.</text>
</comment>
<organism evidence="8">
    <name type="scientific">Roseihalotalea indica</name>
    <dbReference type="NCBI Taxonomy" id="2867963"/>
    <lineage>
        <taxon>Bacteria</taxon>
        <taxon>Pseudomonadati</taxon>
        <taxon>Bacteroidota</taxon>
        <taxon>Cytophagia</taxon>
        <taxon>Cytophagales</taxon>
        <taxon>Catalimonadaceae</taxon>
        <taxon>Roseihalotalea</taxon>
    </lineage>
</organism>
<proteinExistence type="inferred from homology"/>
<dbReference type="GO" id="GO:0004150">
    <property type="term" value="F:dihydroneopterin aldolase activity"/>
    <property type="evidence" value="ECO:0007669"/>
    <property type="project" value="UniProtKB-UniRule"/>
</dbReference>
<dbReference type="InterPro" id="IPR006157">
    <property type="entry name" value="FolB_dom"/>
</dbReference>
<dbReference type="GO" id="GO:0046654">
    <property type="term" value="P:tetrahydrofolate biosynthetic process"/>
    <property type="evidence" value="ECO:0007669"/>
    <property type="project" value="UniProtKB-UniRule"/>
</dbReference>
<keyword evidence="4 6" id="KW-0289">Folate biosynthesis</keyword>
<evidence type="ECO:0000313" key="8">
    <source>
        <dbReference type="EMBL" id="WKN39047.1"/>
    </source>
</evidence>
<comment type="catalytic activity">
    <reaction evidence="1 6">
        <text>7,8-dihydroneopterin = 6-hydroxymethyl-7,8-dihydropterin + glycolaldehyde</text>
        <dbReference type="Rhea" id="RHEA:10540"/>
        <dbReference type="ChEBI" id="CHEBI:17001"/>
        <dbReference type="ChEBI" id="CHEBI:17071"/>
        <dbReference type="ChEBI" id="CHEBI:44841"/>
        <dbReference type="EC" id="4.1.2.25"/>
    </reaction>
</comment>
<comment type="pathway">
    <text evidence="2 6">Cofactor biosynthesis; tetrahydrofolate biosynthesis; 2-amino-4-hydroxy-6-hydroxymethyl-7,8-dihydropteridine diphosphate from 7,8-dihydroneopterin triphosphate: step 3/4.</text>
</comment>
<dbReference type="InterPro" id="IPR043133">
    <property type="entry name" value="GTP-CH-I_C/QueF"/>
</dbReference>
<dbReference type="SMART" id="SM00905">
    <property type="entry name" value="FolB"/>
    <property type="match status" value="1"/>
</dbReference>
<sequence length="120" mass="13906">MAKILLEGLEFFAYHGYHQEERKTGNRYNVDVLVEADVKQAAIQDQLKETIDYAKLYQTVKEEMEQPAKLLEHIGYRIIQQILEEFPQVTAVEVQVSKFNPPLGGVCRRACVTLREERPL</sequence>
<evidence type="ECO:0000256" key="6">
    <source>
        <dbReference type="RuleBase" id="RU362079"/>
    </source>
</evidence>
<evidence type="ECO:0000256" key="3">
    <source>
        <dbReference type="ARBA" id="ARBA00005708"/>
    </source>
</evidence>
<keyword evidence="5 6" id="KW-0456">Lyase</keyword>
<dbReference type="Gene3D" id="3.30.1130.10">
    <property type="match status" value="1"/>
</dbReference>
<feature type="domain" description="Dihydroneopterin aldolase/epimerase" evidence="7">
    <location>
        <begin position="4"/>
        <end position="116"/>
    </location>
</feature>
<dbReference type="AlphaFoldDB" id="A0AA49GR66"/>
<comment type="function">
    <text evidence="6">Catalyzes the conversion of 7,8-dihydroneopterin to 6-hydroxymethyl-7,8-dihydropterin.</text>
</comment>
<evidence type="ECO:0000256" key="2">
    <source>
        <dbReference type="ARBA" id="ARBA00005013"/>
    </source>
</evidence>
<dbReference type="SUPFAM" id="SSF55620">
    <property type="entry name" value="Tetrahydrobiopterin biosynthesis enzymes-like"/>
    <property type="match status" value="1"/>
</dbReference>
<dbReference type="EMBL" id="CP120682">
    <property type="protein sequence ID" value="WKN39047.1"/>
    <property type="molecule type" value="Genomic_DNA"/>
</dbReference>
<dbReference type="NCBIfam" id="TIGR00526">
    <property type="entry name" value="folB_dom"/>
    <property type="match status" value="1"/>
</dbReference>
<protein>
    <recommendedName>
        <fullName evidence="6">7,8-dihydroneopterin aldolase</fullName>
        <ecNumber evidence="6">4.1.2.25</ecNumber>
    </recommendedName>
</protein>
<evidence type="ECO:0000259" key="7">
    <source>
        <dbReference type="SMART" id="SM00905"/>
    </source>
</evidence>
<reference evidence="8" key="2">
    <citation type="journal article" date="2024" name="Antonie Van Leeuwenhoek">
        <title>Roseihalotalea indica gen. nov., sp. nov., a halophilic Bacteroidetes from mesopelagic Southwest Indian Ocean with higher carbohydrate metabolic potential.</title>
        <authorList>
            <person name="Chen B."/>
            <person name="Zhang M."/>
            <person name="Lin D."/>
            <person name="Ye J."/>
            <person name="Tang K."/>
        </authorList>
    </citation>
    <scope>NUCLEOTIDE SEQUENCE</scope>
    <source>
        <strain evidence="8">TK19036</strain>
    </source>
</reference>
<gene>
    <name evidence="8" type="primary">folB</name>
    <name evidence="8" type="ORF">K4G66_10070</name>
</gene>
<reference evidence="8" key="1">
    <citation type="journal article" date="2023" name="Comput. Struct. Biotechnol. J.">
        <title>Discovery of a novel marine Bacteroidetes with a rich repertoire of carbohydrate-active enzymes.</title>
        <authorList>
            <person name="Chen B."/>
            <person name="Liu G."/>
            <person name="Chen Q."/>
            <person name="Wang H."/>
            <person name="Liu L."/>
            <person name="Tang K."/>
        </authorList>
    </citation>
    <scope>NUCLEOTIDE SEQUENCE</scope>
    <source>
        <strain evidence="8">TK19036</strain>
    </source>
</reference>
<dbReference type="InterPro" id="IPR006156">
    <property type="entry name" value="Dihydroneopterin_aldolase"/>
</dbReference>
<evidence type="ECO:0000256" key="4">
    <source>
        <dbReference type="ARBA" id="ARBA00022909"/>
    </source>
</evidence>
<accession>A0AA49GR66</accession>
<name>A0AA49GR66_9BACT</name>
<dbReference type="PANTHER" id="PTHR42844">
    <property type="entry name" value="DIHYDRONEOPTERIN ALDOLASE 1-RELATED"/>
    <property type="match status" value="1"/>
</dbReference>
<dbReference type="GO" id="GO:0046656">
    <property type="term" value="P:folic acid biosynthetic process"/>
    <property type="evidence" value="ECO:0007669"/>
    <property type="project" value="UniProtKB-UniRule"/>
</dbReference>
<dbReference type="EC" id="4.1.2.25" evidence="6"/>
<dbReference type="GO" id="GO:0005737">
    <property type="term" value="C:cytoplasm"/>
    <property type="evidence" value="ECO:0007669"/>
    <property type="project" value="TreeGrafter"/>
</dbReference>